<evidence type="ECO:0000313" key="2">
    <source>
        <dbReference type="Proteomes" id="UP001367508"/>
    </source>
</evidence>
<dbReference type="EMBL" id="JAYMYQ010000009">
    <property type="protein sequence ID" value="KAK7313776.1"/>
    <property type="molecule type" value="Genomic_DNA"/>
</dbReference>
<reference evidence="1 2" key="1">
    <citation type="submission" date="2024-01" db="EMBL/GenBank/DDBJ databases">
        <title>The genomes of 5 underutilized Papilionoideae crops provide insights into root nodulation and disease resistanc.</title>
        <authorList>
            <person name="Jiang F."/>
        </authorList>
    </citation>
    <scope>NUCLEOTIDE SEQUENCE [LARGE SCALE GENOMIC DNA]</scope>
    <source>
        <strain evidence="1">LVBAO_FW01</strain>
        <tissue evidence="1">Leaves</tissue>
    </source>
</reference>
<dbReference type="AlphaFoldDB" id="A0AAN9PWQ2"/>
<organism evidence="1 2">
    <name type="scientific">Canavalia gladiata</name>
    <name type="common">Sword bean</name>
    <name type="synonym">Dolichos gladiatus</name>
    <dbReference type="NCBI Taxonomy" id="3824"/>
    <lineage>
        <taxon>Eukaryota</taxon>
        <taxon>Viridiplantae</taxon>
        <taxon>Streptophyta</taxon>
        <taxon>Embryophyta</taxon>
        <taxon>Tracheophyta</taxon>
        <taxon>Spermatophyta</taxon>
        <taxon>Magnoliopsida</taxon>
        <taxon>eudicotyledons</taxon>
        <taxon>Gunneridae</taxon>
        <taxon>Pentapetalae</taxon>
        <taxon>rosids</taxon>
        <taxon>fabids</taxon>
        <taxon>Fabales</taxon>
        <taxon>Fabaceae</taxon>
        <taxon>Papilionoideae</taxon>
        <taxon>50 kb inversion clade</taxon>
        <taxon>NPAAA clade</taxon>
        <taxon>indigoferoid/millettioid clade</taxon>
        <taxon>Phaseoleae</taxon>
        <taxon>Canavalia</taxon>
    </lineage>
</organism>
<gene>
    <name evidence="1" type="ORF">VNO77_38974</name>
</gene>
<dbReference type="Proteomes" id="UP001367508">
    <property type="component" value="Unassembled WGS sequence"/>
</dbReference>
<proteinExistence type="predicted"/>
<keyword evidence="2" id="KW-1185">Reference proteome</keyword>
<name>A0AAN9PWQ2_CANGL</name>
<sequence length="98" mass="11125">MITEEVYSVSIMDFAVIHADEGDPGTSLHPWFTNWFRMDLGEGNLRGVYYRSSSRTLILHFEDCAPIAQYLIFFLDVASNLAGSECPLQMLALHSAWH</sequence>
<evidence type="ECO:0000313" key="1">
    <source>
        <dbReference type="EMBL" id="KAK7313776.1"/>
    </source>
</evidence>
<comment type="caution">
    <text evidence="1">The sequence shown here is derived from an EMBL/GenBank/DDBJ whole genome shotgun (WGS) entry which is preliminary data.</text>
</comment>
<accession>A0AAN9PWQ2</accession>
<protein>
    <submittedName>
        <fullName evidence="1">Uncharacterized protein</fullName>
    </submittedName>
</protein>